<evidence type="ECO:0000256" key="1">
    <source>
        <dbReference type="SAM" id="MobiDB-lite"/>
    </source>
</evidence>
<feature type="compositionally biased region" description="Basic and acidic residues" evidence="1">
    <location>
        <begin position="72"/>
        <end position="86"/>
    </location>
</feature>
<proteinExistence type="predicted"/>
<evidence type="ECO:0000313" key="3">
    <source>
        <dbReference type="Proteomes" id="UP000053647"/>
    </source>
</evidence>
<dbReference type="EMBL" id="KN819741">
    <property type="protein sequence ID" value="KIJ07950.1"/>
    <property type="molecule type" value="Genomic_DNA"/>
</dbReference>
<feature type="region of interest" description="Disordered" evidence="1">
    <location>
        <begin position="48"/>
        <end position="86"/>
    </location>
</feature>
<evidence type="ECO:0000313" key="2">
    <source>
        <dbReference type="EMBL" id="KIJ07950.1"/>
    </source>
</evidence>
<gene>
    <name evidence="2" type="ORF">PAXINDRAFT_18886</name>
</gene>
<dbReference type="HOGENOM" id="CLU_2498491_0_0_1"/>
<reference evidence="3" key="2">
    <citation type="submission" date="2015-01" db="EMBL/GenBank/DDBJ databases">
        <title>Evolutionary Origins and Diversification of the Mycorrhizal Mutualists.</title>
        <authorList>
            <consortium name="DOE Joint Genome Institute"/>
            <consortium name="Mycorrhizal Genomics Consortium"/>
            <person name="Kohler A."/>
            <person name="Kuo A."/>
            <person name="Nagy L.G."/>
            <person name="Floudas D."/>
            <person name="Copeland A."/>
            <person name="Barry K.W."/>
            <person name="Cichocki N."/>
            <person name="Veneault-Fourrey C."/>
            <person name="LaButti K."/>
            <person name="Lindquist E.A."/>
            <person name="Lipzen A."/>
            <person name="Lundell T."/>
            <person name="Morin E."/>
            <person name="Murat C."/>
            <person name="Riley R."/>
            <person name="Ohm R."/>
            <person name="Sun H."/>
            <person name="Tunlid A."/>
            <person name="Henrissat B."/>
            <person name="Grigoriev I.V."/>
            <person name="Hibbett D.S."/>
            <person name="Martin F."/>
        </authorList>
    </citation>
    <scope>NUCLEOTIDE SEQUENCE [LARGE SCALE GENOMIC DNA]</scope>
    <source>
        <strain evidence="3">ATCC 200175</strain>
    </source>
</reference>
<dbReference type="AlphaFoldDB" id="A0A0C9SXX1"/>
<accession>A0A0C9SXX1</accession>
<reference evidence="2 3" key="1">
    <citation type="submission" date="2014-06" db="EMBL/GenBank/DDBJ databases">
        <authorList>
            <consortium name="DOE Joint Genome Institute"/>
            <person name="Kuo A."/>
            <person name="Kohler A."/>
            <person name="Nagy L.G."/>
            <person name="Floudas D."/>
            <person name="Copeland A."/>
            <person name="Barry K.W."/>
            <person name="Cichocki N."/>
            <person name="Veneault-Fourrey C."/>
            <person name="LaButti K."/>
            <person name="Lindquist E.A."/>
            <person name="Lipzen A."/>
            <person name="Lundell T."/>
            <person name="Morin E."/>
            <person name="Murat C."/>
            <person name="Sun H."/>
            <person name="Tunlid A."/>
            <person name="Henrissat B."/>
            <person name="Grigoriev I.V."/>
            <person name="Hibbett D.S."/>
            <person name="Martin F."/>
            <person name="Nordberg H.P."/>
            <person name="Cantor M.N."/>
            <person name="Hua S.X."/>
        </authorList>
    </citation>
    <scope>NUCLEOTIDE SEQUENCE [LARGE SCALE GENOMIC DNA]</scope>
    <source>
        <strain evidence="2 3">ATCC 200175</strain>
    </source>
</reference>
<organism evidence="2 3">
    <name type="scientific">Paxillus involutus ATCC 200175</name>
    <dbReference type="NCBI Taxonomy" id="664439"/>
    <lineage>
        <taxon>Eukaryota</taxon>
        <taxon>Fungi</taxon>
        <taxon>Dikarya</taxon>
        <taxon>Basidiomycota</taxon>
        <taxon>Agaricomycotina</taxon>
        <taxon>Agaricomycetes</taxon>
        <taxon>Agaricomycetidae</taxon>
        <taxon>Boletales</taxon>
        <taxon>Paxilineae</taxon>
        <taxon>Paxillaceae</taxon>
        <taxon>Paxillus</taxon>
    </lineage>
</organism>
<name>A0A0C9SXX1_PAXIN</name>
<dbReference type="Proteomes" id="UP000053647">
    <property type="component" value="Unassembled WGS sequence"/>
</dbReference>
<sequence>MDPPTPDPKDWPDRPRIFVPDATPTIWDATAATWPQQYGAWPGNTILGWSIPPAPHPSLGGSSPDLGPQASDARESLGTEPIPERP</sequence>
<protein>
    <submittedName>
        <fullName evidence="2">Uncharacterized protein</fullName>
    </submittedName>
</protein>
<keyword evidence="3" id="KW-1185">Reference proteome</keyword>